<dbReference type="RefSeq" id="XP_050505910.1">
    <property type="nucleotide sequence ID" value="XM_050649953.1"/>
</dbReference>
<comment type="similarity">
    <text evidence="2">Belongs to the SLX4 family.</text>
</comment>
<dbReference type="GeneID" id="114334157"/>
<evidence type="ECO:0000256" key="1">
    <source>
        <dbReference type="ARBA" id="ARBA00004123"/>
    </source>
</evidence>
<feature type="compositionally biased region" description="Basic and acidic residues" evidence="8">
    <location>
        <begin position="657"/>
        <end position="667"/>
    </location>
</feature>
<evidence type="ECO:0000256" key="8">
    <source>
        <dbReference type="SAM" id="MobiDB-lite"/>
    </source>
</evidence>
<evidence type="ECO:0000256" key="4">
    <source>
        <dbReference type="ARBA" id="ARBA00023172"/>
    </source>
</evidence>
<keyword evidence="5" id="KW-0234">DNA repair</keyword>
<dbReference type="Pfam" id="PF09494">
    <property type="entry name" value="Slx4"/>
    <property type="match status" value="1"/>
</dbReference>
<evidence type="ECO:0000256" key="7">
    <source>
        <dbReference type="ARBA" id="ARBA00029496"/>
    </source>
</evidence>
<feature type="compositionally biased region" description="Polar residues" evidence="8">
    <location>
        <begin position="1141"/>
        <end position="1156"/>
    </location>
</feature>
<evidence type="ECO:0000256" key="3">
    <source>
        <dbReference type="ARBA" id="ARBA00022763"/>
    </source>
</evidence>
<protein>
    <recommendedName>
        <fullName evidence="7">Structure-specific endonuclease subunit SLX4</fullName>
    </recommendedName>
</protein>
<reference evidence="9" key="1">
    <citation type="submission" date="2025-05" db="UniProtKB">
        <authorList>
            <consortium name="EnsemblMetazoa"/>
        </authorList>
    </citation>
    <scope>IDENTIFICATION</scope>
</reference>
<dbReference type="Proteomes" id="UP001652700">
    <property type="component" value="Unplaced"/>
</dbReference>
<evidence type="ECO:0000313" key="10">
    <source>
        <dbReference type="Proteomes" id="UP001652700"/>
    </source>
</evidence>
<feature type="compositionally biased region" description="Basic and acidic residues" evidence="8">
    <location>
        <begin position="946"/>
        <end position="959"/>
    </location>
</feature>
<keyword evidence="4" id="KW-0233">DNA recombination</keyword>
<dbReference type="CDD" id="cd22999">
    <property type="entry name" value="SAP_SLX4"/>
    <property type="match status" value="1"/>
</dbReference>
<proteinExistence type="inferred from homology"/>
<feature type="compositionally biased region" description="Polar residues" evidence="8">
    <location>
        <begin position="1"/>
        <end position="16"/>
    </location>
</feature>
<feature type="region of interest" description="Disordered" evidence="8">
    <location>
        <begin position="912"/>
        <end position="987"/>
    </location>
</feature>
<feature type="compositionally biased region" description="Polar residues" evidence="8">
    <location>
        <begin position="668"/>
        <end position="680"/>
    </location>
</feature>
<comment type="subcellular location">
    <subcellularLocation>
        <location evidence="1">Nucleus</location>
    </subcellularLocation>
</comment>
<feature type="region of interest" description="Disordered" evidence="8">
    <location>
        <begin position="493"/>
        <end position="515"/>
    </location>
</feature>
<evidence type="ECO:0000256" key="6">
    <source>
        <dbReference type="ARBA" id="ARBA00023242"/>
    </source>
</evidence>
<dbReference type="PANTHER" id="PTHR21541:SF3">
    <property type="entry name" value="STRUCTURE-SPECIFIC ENDONUCLEASE SUBUNIT SLX4"/>
    <property type="match status" value="1"/>
</dbReference>
<evidence type="ECO:0000313" key="9">
    <source>
        <dbReference type="EnsemblMetazoa" id="XP_050505910.1"/>
    </source>
</evidence>
<sequence>MPRTSQKTSHGSSKSLLQHLIHKNGSKTPEKEKALSSSSSSEDISSPYKNSLTKIKTENKDDTDDFKTPIKMFTKMFKQAPSKKGKSNAKRSSKIKNPMIKRTKDNFKNLDVDAEQLQMAIALSKSTFAQEYPEQALENTEPDLPTFLSPNNIPKCTTFLEKYGFKTKRSTLQADVNGEVIRFQETKRPKKSKYRFVTPVLFLRSDKERQDLIDNKVSRLLSEQKENTFKNTNIYSVELNSTFLGDYAEEKKCWQMNCFNDFDAYICPSLELSPTKAAAGYLLKDWENIPGRARSPIPDRVSKEISDDTMECQHSSMKSNEMFITQECSSINQEGSTRSPIPDTGSKEICDDDTTELQHLSMKSNETLIITQKCSSISQEGRTGSLIPDTASKEISDDDTTEFQHSCIKSNETLINQECSLINQEDKMCLDAQSNKESENEYAIDVIVDAEVAMSFKVCNIEQAVQKETHGCDKLDISVNKVDKCISPDLFDSDNDNEDYKSPSKSFSKDKNVTKENLLDSPTDLKDMARDKRSHIGVEESPIKSRYFETSPDNLKMSSLSKDMVQKIRCNLYNKGISCDPPKYSLDVKPLDLTVDTVVLENRSRLNSSERVNDRTQESQDKVYKNDICEEKHFNSCDNSSDKEITMYDIPDGTILENKENPIRDISKASNDSVSESSKQSQRKNLYKNKPYNGEPTKSSIQNISSTKEVFQKEVFDFEVKNSAKNDENVHALSCTESETESTKLSEQLPVYSNNSSLPYSSKDTCKSTTVVLSTNQSPKRSYQKVSCVDLSDDDLTQNVAISSKNNSKSDSFVTKRKKQFAKFYSSEMLDMDLSDSEIPNSVNLSAKSKSVSDDMLGISLHEKKNSSGLRKDAIIDLSQTDSNDSESGPLDAHKGNLSFYEIDLAKTTKEAIGDQDQDTANSGDEFGKPVEGNEEFVDLTQSSDDNTKDSGDVNDKVITEPNPQCRNKKKLEDSSRQSFGTKTYSRDSGNISCEFSSTKSLNVTDYVLGILNLEDDAATENNVKHSEDLPDAEYFSQSHSTCSQGSIEVLDDEELNYSMKFSAQNHKNFYNLTNFDDMCVGHGNEPKDIEAVHLELKNKYCQQNNIDDDHDDNGKEISEEPVSTNRYLEPMETTDLDEPSPTSSKTHVVNDINTETPDKNSKLNYKSTTNTNTTPNGNVIIKTNNITPMANYDAMNSPQIRVELDKFGIKPLKRRRGIQLLKYIYDTTHPFVQDENVEEVSEEEQTREAKRRKLSDKFEKTESINIVGSSLIESEQESDLLFERKFRKTIMSCRVPLQLAWYNFLCCNPSLSQSIVLYEPIQLEVIHSMLKEQSGCNFHVEDLITFLDKKCITFRTNQWQASRKKAKEKS</sequence>
<feature type="compositionally biased region" description="Polar residues" evidence="8">
    <location>
        <begin position="977"/>
        <end position="987"/>
    </location>
</feature>
<feature type="compositionally biased region" description="Low complexity" evidence="8">
    <location>
        <begin position="36"/>
        <end position="46"/>
    </location>
</feature>
<keyword evidence="3" id="KW-0227">DNA damage</keyword>
<feature type="compositionally biased region" description="Basic and acidic residues" evidence="8">
    <location>
        <begin position="498"/>
        <end position="515"/>
    </location>
</feature>
<evidence type="ECO:0000256" key="5">
    <source>
        <dbReference type="ARBA" id="ARBA00023204"/>
    </source>
</evidence>
<dbReference type="EnsemblMetazoa" id="XM_050649953.1">
    <property type="protein sequence ID" value="XP_050505910.1"/>
    <property type="gene ID" value="LOC114334157"/>
</dbReference>
<evidence type="ECO:0000256" key="2">
    <source>
        <dbReference type="ARBA" id="ARBA00006661"/>
    </source>
</evidence>
<dbReference type="PANTHER" id="PTHR21541">
    <property type="entry name" value="BTB POZ DOMAIN CONTAINING 12"/>
    <property type="match status" value="1"/>
</dbReference>
<feature type="region of interest" description="Disordered" evidence="8">
    <location>
        <begin position="1"/>
        <end position="67"/>
    </location>
</feature>
<accession>A0ABM5K6U7</accession>
<keyword evidence="6" id="KW-0539">Nucleus</keyword>
<name>A0ABM5K6U7_DIAVI</name>
<feature type="region of interest" description="Disordered" evidence="8">
    <location>
        <begin position="653"/>
        <end position="704"/>
    </location>
</feature>
<feature type="compositionally biased region" description="Basic and acidic residues" evidence="8">
    <location>
        <begin position="55"/>
        <end position="67"/>
    </location>
</feature>
<keyword evidence="10" id="KW-1185">Reference proteome</keyword>
<organism evidence="9 10">
    <name type="scientific">Diabrotica virgifera virgifera</name>
    <name type="common">western corn rootworm</name>
    <dbReference type="NCBI Taxonomy" id="50390"/>
    <lineage>
        <taxon>Eukaryota</taxon>
        <taxon>Metazoa</taxon>
        <taxon>Ecdysozoa</taxon>
        <taxon>Arthropoda</taxon>
        <taxon>Hexapoda</taxon>
        <taxon>Insecta</taxon>
        <taxon>Pterygota</taxon>
        <taxon>Neoptera</taxon>
        <taxon>Endopterygota</taxon>
        <taxon>Coleoptera</taxon>
        <taxon>Polyphaga</taxon>
        <taxon>Cucujiformia</taxon>
        <taxon>Chrysomeloidea</taxon>
        <taxon>Chrysomelidae</taxon>
        <taxon>Galerucinae</taxon>
        <taxon>Diabroticina</taxon>
        <taxon>Diabroticites</taxon>
        <taxon>Diabrotica</taxon>
    </lineage>
</organism>
<dbReference type="InterPro" id="IPR018574">
    <property type="entry name" value="Structure-sp_endonuc_su_Slx4"/>
</dbReference>
<feature type="region of interest" description="Disordered" evidence="8">
    <location>
        <begin position="1132"/>
        <end position="1172"/>
    </location>
</feature>